<evidence type="ECO:0000313" key="3">
    <source>
        <dbReference type="Proteomes" id="UP000252479"/>
    </source>
</evidence>
<dbReference type="EMBL" id="QPGL01000001">
    <property type="protein sequence ID" value="RCS74003.1"/>
    <property type="molecule type" value="Genomic_DNA"/>
</dbReference>
<sequence length="529" mass="59308">MMLGLGWWNLYFIIKLALFSQGTIGFHPIENFAFVIYLLLPLRHKILKLVRAIAAFPIAFYLGHYDSFLPPLDRLWGQMSGLLNFQISYLLELASRFVSLQDLLAIIVLAFAYYFLNRIFRVSIFVIVAMIYFSIPTPSPQQVIAPVAAVPVATSSRATTEVDESGPINDSVLNEAKQNFFDNEANRVSTFTDSSAQSAPFDLLFLSICSVAWDDIKIAGLEDHPLFKEFDIMFDNFSAATSYSGPALVRLLRASCGQEPHEALFSDAPSQQCYLFDNLAKLGYGENLMLNHNGSFDNFTGLLKNDGHLQAPVMSKEGLSPYQAAFDGSDIYRDEDVLNRWLTNRGKDPQEKVVALYNTISLHDGNRIIKNSGETGMVSYKRRLKNLLDDLYTFFDTLKKSDRNIVVVLVPEHGAGMRGDRMQISGMREIPAATIVHTPVAMKIFGPNMKRTGETYHVKAPSSYLAISTLVSRLLEQDIYAKGTFDPKALSEALPKTKMVAQNSGSTVLEYNNKPYVSLDDQTWQEYPQ</sequence>
<gene>
    <name evidence="2" type="primary">bcsG</name>
    <name evidence="2" type="ORF">CIK83_05340</name>
</gene>
<evidence type="ECO:0000256" key="1">
    <source>
        <dbReference type="SAM" id="Phobius"/>
    </source>
</evidence>
<comment type="caution">
    <text evidence="2">The sequence shown here is derived from an EMBL/GenBank/DDBJ whole genome shotgun (WGS) entry which is preliminary data.</text>
</comment>
<feature type="transmembrane region" description="Helical" evidence="1">
    <location>
        <begin position="103"/>
        <end position="133"/>
    </location>
</feature>
<evidence type="ECO:0000313" key="2">
    <source>
        <dbReference type="EMBL" id="RCS74003.1"/>
    </source>
</evidence>
<dbReference type="Pfam" id="PF11658">
    <property type="entry name" value="CBP_BcsG"/>
    <property type="match status" value="1"/>
</dbReference>
<keyword evidence="1" id="KW-0472">Membrane</keyword>
<keyword evidence="1" id="KW-0812">Transmembrane</keyword>
<accession>A0A368LR89</accession>
<dbReference type="NCBIfam" id="TIGR03368">
    <property type="entry name" value="cellulose_yhjU"/>
    <property type="match status" value="1"/>
</dbReference>
<reference evidence="2 3" key="1">
    <citation type="journal article" date="2017" name="Elife">
        <title>Extensive horizontal gene transfer in cheese-associated bacteria.</title>
        <authorList>
            <person name="Bonham K.S."/>
            <person name="Wolfe B.E."/>
            <person name="Dutton R.J."/>
        </authorList>
    </citation>
    <scope>NUCLEOTIDE SEQUENCE [LARGE SCALE GENOMIC DNA]</scope>
    <source>
        <strain evidence="2 3">JB196</strain>
    </source>
</reference>
<proteinExistence type="predicted"/>
<keyword evidence="3" id="KW-1185">Reference proteome</keyword>
<dbReference type="Gene3D" id="3.40.720.10">
    <property type="entry name" value="Alkaline Phosphatase, subunit A"/>
    <property type="match status" value="1"/>
</dbReference>
<dbReference type="AlphaFoldDB" id="A0A368LR89"/>
<name>A0A368LR89_9VIBR</name>
<organism evidence="2 3">
    <name type="scientific">Vibrio casei</name>
    <dbReference type="NCBI Taxonomy" id="673372"/>
    <lineage>
        <taxon>Bacteria</taxon>
        <taxon>Pseudomonadati</taxon>
        <taxon>Pseudomonadota</taxon>
        <taxon>Gammaproteobacteria</taxon>
        <taxon>Vibrionales</taxon>
        <taxon>Vibrionaceae</taxon>
        <taxon>Vibrio</taxon>
    </lineage>
</organism>
<feature type="transmembrane region" description="Helical" evidence="1">
    <location>
        <begin position="46"/>
        <end position="63"/>
    </location>
</feature>
<dbReference type="Proteomes" id="UP000252479">
    <property type="component" value="Unassembled WGS sequence"/>
</dbReference>
<protein>
    <submittedName>
        <fullName evidence="2">Cellulose biosynthesis protein BcsG</fullName>
    </submittedName>
</protein>
<dbReference type="InterPro" id="IPR017850">
    <property type="entry name" value="Alkaline_phosphatase_core_sf"/>
</dbReference>
<keyword evidence="1" id="KW-1133">Transmembrane helix</keyword>
<dbReference type="InterPro" id="IPR017744">
    <property type="entry name" value="BcsG"/>
</dbReference>
<feature type="transmembrane region" description="Helical" evidence="1">
    <location>
        <begin position="12"/>
        <end position="39"/>
    </location>
</feature>